<evidence type="ECO:0000256" key="3">
    <source>
        <dbReference type="ARBA" id="ARBA00023163"/>
    </source>
</evidence>
<keyword evidence="3" id="KW-0804">Transcription</keyword>
<dbReference type="GO" id="GO:0003700">
    <property type="term" value="F:DNA-binding transcription factor activity"/>
    <property type="evidence" value="ECO:0007669"/>
    <property type="project" value="TreeGrafter"/>
</dbReference>
<dbReference type="InterPro" id="IPR010982">
    <property type="entry name" value="Lambda_DNA-bd_dom_sf"/>
</dbReference>
<dbReference type="Pfam" id="PF13407">
    <property type="entry name" value="Peripla_BP_4"/>
    <property type="match status" value="1"/>
</dbReference>
<name>A0A1T5EZM0_9SPHI</name>
<gene>
    <name evidence="5" type="ORF">SAMN05660841_02925</name>
</gene>
<evidence type="ECO:0000259" key="4">
    <source>
        <dbReference type="PROSITE" id="PS50932"/>
    </source>
</evidence>
<dbReference type="STRING" id="1513896.SAMN05660841_02925"/>
<dbReference type="InterPro" id="IPR000843">
    <property type="entry name" value="HTH_LacI"/>
</dbReference>
<evidence type="ECO:0000256" key="1">
    <source>
        <dbReference type="ARBA" id="ARBA00023015"/>
    </source>
</evidence>
<sequence>MIQKKEIGQKVTLVDIAKANNCSVSTVSRALSDSHEIGEKTKKRIVEYANKHNYVFNNLAKALKRGKSNLIGVVVGNSGNSFFSALLEGIHQGARGSSYSVIVMQSNDNPDEEKKCITTLVSIGVDALIISPIGHSDNIEYLQKLHINRCMVIAVDRINNRLQTIKIGSKNYEGAYLATKHLIEMGRDRIAHITLHAKGVSQERFNGFKECLKNHNIKINDKYIQKIQVNNNDELYTELEKCISTLWKIRSRPNAIFCAMDNITNNIYDILRDKKISVPKDVIIAGFSNMEHLSNFKNPIIRIEQNAFDIGKEAIQTAFEYLNNQGLPLSKRIEFNVKLIQ</sequence>
<dbReference type="PANTHER" id="PTHR30146">
    <property type="entry name" value="LACI-RELATED TRANSCRIPTIONAL REPRESSOR"/>
    <property type="match status" value="1"/>
</dbReference>
<evidence type="ECO:0000256" key="2">
    <source>
        <dbReference type="ARBA" id="ARBA00023125"/>
    </source>
</evidence>
<evidence type="ECO:0000313" key="6">
    <source>
        <dbReference type="Proteomes" id="UP000190150"/>
    </source>
</evidence>
<dbReference type="Gene3D" id="3.40.50.2300">
    <property type="match status" value="2"/>
</dbReference>
<feature type="domain" description="HTH lacI-type" evidence="4">
    <location>
        <begin position="11"/>
        <end position="65"/>
    </location>
</feature>
<dbReference type="SUPFAM" id="SSF53822">
    <property type="entry name" value="Periplasmic binding protein-like I"/>
    <property type="match status" value="1"/>
</dbReference>
<dbReference type="GO" id="GO:0000976">
    <property type="term" value="F:transcription cis-regulatory region binding"/>
    <property type="evidence" value="ECO:0007669"/>
    <property type="project" value="TreeGrafter"/>
</dbReference>
<dbReference type="Pfam" id="PF00356">
    <property type="entry name" value="LacI"/>
    <property type="match status" value="1"/>
</dbReference>
<dbReference type="InterPro" id="IPR025997">
    <property type="entry name" value="SBP_2_dom"/>
</dbReference>
<dbReference type="RefSeq" id="WP_176141091.1">
    <property type="nucleotide sequence ID" value="NZ_FUZF01000013.1"/>
</dbReference>
<dbReference type="PANTHER" id="PTHR30146:SF154">
    <property type="entry name" value="TRANSCRIPTION REGULATOR, MEMBER OF GALR FAMILY"/>
    <property type="match status" value="1"/>
</dbReference>
<keyword evidence="2" id="KW-0238">DNA-binding</keyword>
<reference evidence="6" key="1">
    <citation type="submission" date="2017-02" db="EMBL/GenBank/DDBJ databases">
        <authorList>
            <person name="Varghese N."/>
            <person name="Submissions S."/>
        </authorList>
    </citation>
    <scope>NUCLEOTIDE SEQUENCE [LARGE SCALE GENOMIC DNA]</scope>
    <source>
        <strain evidence="6">DSM 24091</strain>
    </source>
</reference>
<dbReference type="CDD" id="cd06267">
    <property type="entry name" value="PBP1_LacI_sugar_binding-like"/>
    <property type="match status" value="1"/>
</dbReference>
<proteinExistence type="predicted"/>
<dbReference type="CDD" id="cd01392">
    <property type="entry name" value="HTH_LacI"/>
    <property type="match status" value="1"/>
</dbReference>
<keyword evidence="1" id="KW-0805">Transcription regulation</keyword>
<dbReference type="SUPFAM" id="SSF47413">
    <property type="entry name" value="lambda repressor-like DNA-binding domains"/>
    <property type="match status" value="1"/>
</dbReference>
<keyword evidence="6" id="KW-1185">Reference proteome</keyword>
<dbReference type="InterPro" id="IPR028082">
    <property type="entry name" value="Peripla_BP_I"/>
</dbReference>
<dbReference type="Gene3D" id="1.10.260.40">
    <property type="entry name" value="lambda repressor-like DNA-binding domains"/>
    <property type="match status" value="1"/>
</dbReference>
<protein>
    <submittedName>
        <fullName evidence="5">Transcriptional regulator, LacI family</fullName>
    </submittedName>
</protein>
<dbReference type="AlphaFoldDB" id="A0A1T5EZM0"/>
<evidence type="ECO:0000313" key="5">
    <source>
        <dbReference type="EMBL" id="SKB89356.1"/>
    </source>
</evidence>
<dbReference type="EMBL" id="FUZF01000013">
    <property type="protein sequence ID" value="SKB89356.1"/>
    <property type="molecule type" value="Genomic_DNA"/>
</dbReference>
<organism evidence="5 6">
    <name type="scientific">Sphingobacterium nematocida</name>
    <dbReference type="NCBI Taxonomy" id="1513896"/>
    <lineage>
        <taxon>Bacteria</taxon>
        <taxon>Pseudomonadati</taxon>
        <taxon>Bacteroidota</taxon>
        <taxon>Sphingobacteriia</taxon>
        <taxon>Sphingobacteriales</taxon>
        <taxon>Sphingobacteriaceae</taxon>
        <taxon>Sphingobacterium</taxon>
    </lineage>
</organism>
<dbReference type="SMART" id="SM00354">
    <property type="entry name" value="HTH_LACI"/>
    <property type="match status" value="1"/>
</dbReference>
<dbReference type="PROSITE" id="PS50932">
    <property type="entry name" value="HTH_LACI_2"/>
    <property type="match status" value="1"/>
</dbReference>
<accession>A0A1T5EZM0</accession>
<dbReference type="Proteomes" id="UP000190150">
    <property type="component" value="Unassembled WGS sequence"/>
</dbReference>